<reference evidence="2" key="2">
    <citation type="submission" date="2025-08" db="UniProtKB">
        <authorList>
            <consortium name="Ensembl"/>
        </authorList>
    </citation>
    <scope>IDENTIFICATION</scope>
</reference>
<feature type="region of interest" description="Disordered" evidence="1">
    <location>
        <begin position="26"/>
        <end position="55"/>
    </location>
</feature>
<reference evidence="2" key="3">
    <citation type="submission" date="2025-09" db="UniProtKB">
        <authorList>
            <consortium name="Ensembl"/>
        </authorList>
    </citation>
    <scope>IDENTIFICATION</scope>
</reference>
<proteinExistence type="predicted"/>
<keyword evidence="3" id="KW-1185">Reference proteome</keyword>
<feature type="compositionally biased region" description="Low complexity" evidence="1">
    <location>
        <begin position="29"/>
        <end position="45"/>
    </location>
</feature>
<dbReference type="GeneTree" id="ENSGT00860000136158"/>
<dbReference type="AlphaFoldDB" id="A0A8C8TUW1"/>
<protein>
    <submittedName>
        <fullName evidence="2">Predicted gene, 19426</fullName>
    </submittedName>
</protein>
<organism evidence="2 3">
    <name type="scientific">Peromyscus maniculatus bairdii</name>
    <name type="common">Prairie deer mouse</name>
    <dbReference type="NCBI Taxonomy" id="230844"/>
    <lineage>
        <taxon>Eukaryota</taxon>
        <taxon>Metazoa</taxon>
        <taxon>Chordata</taxon>
        <taxon>Craniata</taxon>
        <taxon>Vertebrata</taxon>
        <taxon>Euteleostomi</taxon>
        <taxon>Mammalia</taxon>
        <taxon>Eutheria</taxon>
        <taxon>Euarchontoglires</taxon>
        <taxon>Glires</taxon>
        <taxon>Rodentia</taxon>
        <taxon>Myomorpha</taxon>
        <taxon>Muroidea</taxon>
        <taxon>Cricetidae</taxon>
        <taxon>Neotominae</taxon>
        <taxon>Peromyscus</taxon>
    </lineage>
</organism>
<name>A0A8C8TUW1_PERMB</name>
<reference evidence="2 3" key="1">
    <citation type="submission" date="2018-10" db="EMBL/GenBank/DDBJ databases">
        <title>Improved assembly of the deer mouse Peromyscus maniculatus genome.</title>
        <authorList>
            <person name="Lassance J.-M."/>
            <person name="Hoekstra H.E."/>
        </authorList>
    </citation>
    <scope>NUCLEOTIDE SEQUENCE [LARGE SCALE GENOMIC DNA]</scope>
</reference>
<sequence>MCWAPSLLLWRAGAGRWWPMRRGSGENLSQGLPSPISSSVSTPASGRSWGGGMAPRPKVGEGSCWLLNCWSPLRNELDT</sequence>
<dbReference type="Ensembl" id="ENSPEMT00000022543.2">
    <property type="protein sequence ID" value="ENSPEMP00000018215.1"/>
    <property type="gene ID" value="ENSPEMG00000016890.2"/>
</dbReference>
<evidence type="ECO:0000256" key="1">
    <source>
        <dbReference type="SAM" id="MobiDB-lite"/>
    </source>
</evidence>
<evidence type="ECO:0000313" key="2">
    <source>
        <dbReference type="Ensembl" id="ENSPEMP00000018215.1"/>
    </source>
</evidence>
<accession>A0A8C8TUW1</accession>
<dbReference type="Proteomes" id="UP000694547">
    <property type="component" value="Chromosome 4"/>
</dbReference>
<evidence type="ECO:0000313" key="3">
    <source>
        <dbReference type="Proteomes" id="UP000694547"/>
    </source>
</evidence>